<evidence type="ECO:0000256" key="1">
    <source>
        <dbReference type="SAM" id="MobiDB-lite"/>
    </source>
</evidence>
<evidence type="ECO:0000313" key="2">
    <source>
        <dbReference type="EMBL" id="GAA2327541.1"/>
    </source>
</evidence>
<feature type="region of interest" description="Disordered" evidence="1">
    <location>
        <begin position="1"/>
        <end position="36"/>
    </location>
</feature>
<accession>A0ABN3FDS1</accession>
<sequence length="73" mass="7783">MSDPARAGPSPVSPCHPNQQRRRANRRQKVSECGSDLRSLEKVSAALHGKASGKPLHAPLVHFDGCDAGGIDR</sequence>
<feature type="compositionally biased region" description="Basic residues" evidence="1">
    <location>
        <begin position="19"/>
        <end position="28"/>
    </location>
</feature>
<gene>
    <name evidence="2" type="ORF">GCM10010246_06790</name>
</gene>
<name>A0ABN3FDS1_9ACTN</name>
<organism evidence="2 3">
    <name type="scientific">Streptomyces cuspidosporus</name>
    <dbReference type="NCBI Taxonomy" id="66882"/>
    <lineage>
        <taxon>Bacteria</taxon>
        <taxon>Bacillati</taxon>
        <taxon>Actinomycetota</taxon>
        <taxon>Actinomycetes</taxon>
        <taxon>Kitasatosporales</taxon>
        <taxon>Streptomycetaceae</taxon>
        <taxon>Streptomyces</taxon>
    </lineage>
</organism>
<protein>
    <submittedName>
        <fullName evidence="2">Uncharacterized protein</fullName>
    </submittedName>
</protein>
<dbReference type="Proteomes" id="UP001500253">
    <property type="component" value="Unassembled WGS sequence"/>
</dbReference>
<evidence type="ECO:0000313" key="3">
    <source>
        <dbReference type="Proteomes" id="UP001500253"/>
    </source>
</evidence>
<keyword evidence="3" id="KW-1185">Reference proteome</keyword>
<reference evidence="2 3" key="1">
    <citation type="journal article" date="2019" name="Int. J. Syst. Evol. Microbiol.">
        <title>The Global Catalogue of Microorganisms (GCM) 10K type strain sequencing project: providing services to taxonomists for standard genome sequencing and annotation.</title>
        <authorList>
            <consortium name="The Broad Institute Genomics Platform"/>
            <consortium name="The Broad Institute Genome Sequencing Center for Infectious Disease"/>
            <person name="Wu L."/>
            <person name="Ma J."/>
        </authorList>
    </citation>
    <scope>NUCLEOTIDE SEQUENCE [LARGE SCALE GENOMIC DNA]</scope>
    <source>
        <strain evidence="2 3">JCM 4316</strain>
    </source>
</reference>
<comment type="caution">
    <text evidence="2">The sequence shown here is derived from an EMBL/GenBank/DDBJ whole genome shotgun (WGS) entry which is preliminary data.</text>
</comment>
<proteinExistence type="predicted"/>
<dbReference type="EMBL" id="BAAASD010000002">
    <property type="protein sequence ID" value="GAA2327541.1"/>
    <property type="molecule type" value="Genomic_DNA"/>
</dbReference>